<dbReference type="InterPro" id="IPR016024">
    <property type="entry name" value="ARM-type_fold"/>
</dbReference>
<evidence type="ECO:0000313" key="1">
    <source>
        <dbReference type="EMBL" id="HEC78639.1"/>
    </source>
</evidence>
<dbReference type="SMART" id="SM00567">
    <property type="entry name" value="EZ_HEAT"/>
    <property type="match status" value="3"/>
</dbReference>
<accession>A0A9C9K0G7</accession>
<dbReference type="InterPro" id="IPR004155">
    <property type="entry name" value="PBS_lyase_HEAT"/>
</dbReference>
<evidence type="ECO:0000313" key="2">
    <source>
        <dbReference type="Proteomes" id="UP000885826"/>
    </source>
</evidence>
<proteinExistence type="predicted"/>
<dbReference type="SUPFAM" id="SSF48371">
    <property type="entry name" value="ARM repeat"/>
    <property type="match status" value="1"/>
</dbReference>
<name>A0A9C9K0G7_UNCW3</name>
<comment type="caution">
    <text evidence="1">The sequence shown here is derived from an EMBL/GenBank/DDBJ whole genome shotgun (WGS) entry which is preliminary data.</text>
</comment>
<dbReference type="InterPro" id="IPR011989">
    <property type="entry name" value="ARM-like"/>
</dbReference>
<dbReference type="Proteomes" id="UP000885826">
    <property type="component" value="Unassembled WGS sequence"/>
</dbReference>
<dbReference type="Gene3D" id="1.25.10.10">
    <property type="entry name" value="Leucine-rich Repeat Variant"/>
    <property type="match status" value="1"/>
</dbReference>
<dbReference type="AlphaFoldDB" id="A0A9C9K0G7"/>
<organism evidence="1 2">
    <name type="scientific">candidate division WOR-3 bacterium</name>
    <dbReference type="NCBI Taxonomy" id="2052148"/>
    <lineage>
        <taxon>Bacteria</taxon>
        <taxon>Bacteria division WOR-3</taxon>
    </lineage>
</organism>
<reference evidence="1" key="1">
    <citation type="journal article" date="2020" name="mSystems">
        <title>Genome- and Community-Level Interaction Insights into Carbon Utilization and Element Cycling Functions of Hydrothermarchaeota in Hydrothermal Sediment.</title>
        <authorList>
            <person name="Zhou Z."/>
            <person name="Liu Y."/>
            <person name="Xu W."/>
            <person name="Pan J."/>
            <person name="Luo Z.H."/>
            <person name="Li M."/>
        </authorList>
    </citation>
    <scope>NUCLEOTIDE SEQUENCE</scope>
    <source>
        <strain evidence="1">HyVt-388</strain>
    </source>
</reference>
<sequence>MEQSIVNDFLKEIAVGFRSAKSYPPGHPVMDKVINNTITHLNKLFAEIPEFSMYFLEQTVIFQDQKFDMARNIAVKSLLDTFRKIEVNSLTFESGVSSDDIRNMYEVISSPKLKIKQYGSVADMLVSKGTTKIKINAVKFGIQTGGAVQMTTAKPEAVKSQSEIVEAIKNLKDLVEAGITGLELKTKFSEVARDIASAPAQSRQSYSEAVARILEQLPAEHRIELLRDVELKPFVLKLLSKLKDETLVELIMAKAEQKGDKDFKGIISGMGEEKFARIMPVLKEKIPDVYKYLAQLGLVLSEKMSTTVSKEDLRNSIIPYYNMLDSQNAHVREEGLKSLITIAGRFVKQGNYEMADEIIQRITAAIEQESVAMVLTEVIDQLRELYNLCAANKQKKSCDKLLEPFNKILGRGGLSVQFKKKVIKFLSETGNRIVLPMLFSFLWESGIYPEVRTAIVKFGKDAVSEALLTLKEAEEMFLRTKLVDILKNIGKESIEILIENLDSGEWFLRRNIIAILGEIGDQSIVDRLLPYLEDEDDRVRLELVRTFRRLGYESGLLKALKDVSIEVKTEALKGLRKSVDEEKVKELLSLFKEKGDSLHTELLGLIGHKRVAEAAEPIAEFLKSLESRDDTAAEELKEVGIMTLAKLKTKKVRIILEQLKLSKDRTLKTLAAEALKRIS</sequence>
<dbReference type="EMBL" id="DRIG01000062">
    <property type="protein sequence ID" value="HEC78639.1"/>
    <property type="molecule type" value="Genomic_DNA"/>
</dbReference>
<protein>
    <submittedName>
        <fullName evidence="1">HEAT repeat domain-containing protein</fullName>
    </submittedName>
</protein>
<dbReference type="Pfam" id="PF13646">
    <property type="entry name" value="HEAT_2"/>
    <property type="match status" value="1"/>
</dbReference>
<gene>
    <name evidence="1" type="ORF">ENI34_05800</name>
</gene>